<keyword evidence="4" id="KW-1185">Reference proteome</keyword>
<evidence type="ECO:0008006" key="5">
    <source>
        <dbReference type="Google" id="ProtNLM"/>
    </source>
</evidence>
<dbReference type="OrthoDB" id="2017677at2759"/>
<evidence type="ECO:0000313" key="3">
    <source>
        <dbReference type="EMBL" id="PTQ49434.1"/>
    </source>
</evidence>
<sequence length="409" mass="45773">MGQKMVREECQGKNVVETGVDRLLASHFGVLQNAKVGVITNASGVFQNLKHLVDVLHEAPEVDLVAIFGPEHGFRSASQAGSSETFYIDPRTKLPVYDTYLKSGKSLSDIFEKAGVDILLFDIQDVGARFFTYIWTMYDCMVAAAASTQPIKFVVLDRPNPVGGTILDGPLMKPAFSSFVGRKAIPLRHAMTVGELAMLFNAEYLPSDSTKQRYQQVDLEVVAMNGWNRSMYFRDTGLLWVPPSPNIPSSETCLFYLGMALFEGSNCSEGRGTALPFQMIGASWIDYHLVEHLQQHDCPGVLFREACFTPSSSKFAGETIDGLQVHITDAELFNPIRTALTILSSLLKLYPKHFQWRVDGSVHWVDMLLGTNSIREGINRGESVDELMASWQDDVMWFDVMRRKYLIYV</sequence>
<dbReference type="Gene3D" id="3.90.1150.140">
    <property type="match status" value="1"/>
</dbReference>
<dbReference type="GO" id="GO:0033922">
    <property type="term" value="F:peptidoglycan beta-N-acetylmuramidase activity"/>
    <property type="evidence" value="ECO:0007669"/>
    <property type="project" value="InterPro"/>
</dbReference>
<feature type="domain" description="Peptidoglycan beta-N-acetylmuramidase NamZ C-terminal" evidence="2">
    <location>
        <begin position="254"/>
        <end position="408"/>
    </location>
</feature>
<dbReference type="Pfam" id="PF07075">
    <property type="entry name" value="NamZ_N"/>
    <property type="match status" value="1"/>
</dbReference>
<evidence type="ECO:0000259" key="1">
    <source>
        <dbReference type="Pfam" id="PF07075"/>
    </source>
</evidence>
<dbReference type="InterPro" id="IPR008302">
    <property type="entry name" value="NamZ"/>
</dbReference>
<dbReference type="PANTHER" id="PTHR42915:SF1">
    <property type="entry name" value="PEPTIDOGLYCAN BETA-N-ACETYLMURAMIDASE NAMZ"/>
    <property type="match status" value="1"/>
</dbReference>
<dbReference type="Proteomes" id="UP000244005">
    <property type="component" value="Unassembled WGS sequence"/>
</dbReference>
<name>A0A2R6XTJ4_MARPO</name>
<dbReference type="Gene3D" id="3.40.50.12170">
    <property type="entry name" value="Uncharacterised protein PF07075, DUF1343"/>
    <property type="match status" value="1"/>
</dbReference>
<proteinExistence type="predicted"/>
<dbReference type="PANTHER" id="PTHR42915">
    <property type="entry name" value="HYPOTHETICAL 460 KDA PROTEIN IN FEUA-SIGW INTERGENIC REGION [PRECURSOR]"/>
    <property type="match status" value="1"/>
</dbReference>
<dbReference type="OMA" id="FYTYIYT"/>
<evidence type="ECO:0000259" key="2">
    <source>
        <dbReference type="Pfam" id="PF20732"/>
    </source>
</evidence>
<evidence type="ECO:0000313" key="4">
    <source>
        <dbReference type="Proteomes" id="UP000244005"/>
    </source>
</evidence>
<feature type="domain" description="Peptidoglycan beta-N-acetylmuramidase NamZ N-terminal" evidence="1">
    <location>
        <begin position="36"/>
        <end position="250"/>
    </location>
</feature>
<gene>
    <name evidence="3" type="ORF">MARPO_0003s0281</name>
</gene>
<dbReference type="InterPro" id="IPR048503">
    <property type="entry name" value="NamZ_C"/>
</dbReference>
<dbReference type="PIRSF" id="PIRSF016719">
    <property type="entry name" value="UCP016719"/>
    <property type="match status" value="1"/>
</dbReference>
<dbReference type="InterPro" id="IPR048502">
    <property type="entry name" value="NamZ_N"/>
</dbReference>
<reference evidence="4" key="1">
    <citation type="journal article" date="2017" name="Cell">
        <title>Insights into land plant evolution garnered from the Marchantia polymorpha genome.</title>
        <authorList>
            <person name="Bowman J.L."/>
            <person name="Kohchi T."/>
            <person name="Yamato K.T."/>
            <person name="Jenkins J."/>
            <person name="Shu S."/>
            <person name="Ishizaki K."/>
            <person name="Yamaoka S."/>
            <person name="Nishihama R."/>
            <person name="Nakamura Y."/>
            <person name="Berger F."/>
            <person name="Adam C."/>
            <person name="Aki S.S."/>
            <person name="Althoff F."/>
            <person name="Araki T."/>
            <person name="Arteaga-Vazquez M.A."/>
            <person name="Balasubrmanian S."/>
            <person name="Barry K."/>
            <person name="Bauer D."/>
            <person name="Boehm C.R."/>
            <person name="Briginshaw L."/>
            <person name="Caballero-Perez J."/>
            <person name="Catarino B."/>
            <person name="Chen F."/>
            <person name="Chiyoda S."/>
            <person name="Chovatia M."/>
            <person name="Davies K.M."/>
            <person name="Delmans M."/>
            <person name="Demura T."/>
            <person name="Dierschke T."/>
            <person name="Dolan L."/>
            <person name="Dorantes-Acosta A.E."/>
            <person name="Eklund D.M."/>
            <person name="Florent S.N."/>
            <person name="Flores-Sandoval E."/>
            <person name="Fujiyama A."/>
            <person name="Fukuzawa H."/>
            <person name="Galik B."/>
            <person name="Grimanelli D."/>
            <person name="Grimwood J."/>
            <person name="Grossniklaus U."/>
            <person name="Hamada T."/>
            <person name="Haseloff J."/>
            <person name="Hetherington A.J."/>
            <person name="Higo A."/>
            <person name="Hirakawa Y."/>
            <person name="Hundley H.N."/>
            <person name="Ikeda Y."/>
            <person name="Inoue K."/>
            <person name="Inoue S.I."/>
            <person name="Ishida S."/>
            <person name="Jia Q."/>
            <person name="Kakita M."/>
            <person name="Kanazawa T."/>
            <person name="Kawai Y."/>
            <person name="Kawashima T."/>
            <person name="Kennedy M."/>
            <person name="Kinose K."/>
            <person name="Kinoshita T."/>
            <person name="Kohara Y."/>
            <person name="Koide E."/>
            <person name="Komatsu K."/>
            <person name="Kopischke S."/>
            <person name="Kubo M."/>
            <person name="Kyozuka J."/>
            <person name="Lagercrantz U."/>
            <person name="Lin S.S."/>
            <person name="Lindquist E."/>
            <person name="Lipzen A.M."/>
            <person name="Lu C.W."/>
            <person name="De Luna E."/>
            <person name="Martienssen R.A."/>
            <person name="Minamino N."/>
            <person name="Mizutani M."/>
            <person name="Mizutani M."/>
            <person name="Mochizuki N."/>
            <person name="Monte I."/>
            <person name="Mosher R."/>
            <person name="Nagasaki H."/>
            <person name="Nakagami H."/>
            <person name="Naramoto S."/>
            <person name="Nishitani K."/>
            <person name="Ohtani M."/>
            <person name="Okamoto T."/>
            <person name="Okumura M."/>
            <person name="Phillips J."/>
            <person name="Pollak B."/>
            <person name="Reinders A."/>
            <person name="Rovekamp M."/>
            <person name="Sano R."/>
            <person name="Sawa S."/>
            <person name="Schmid M.W."/>
            <person name="Shirakawa M."/>
            <person name="Solano R."/>
            <person name="Spunde A."/>
            <person name="Suetsugu N."/>
            <person name="Sugano S."/>
            <person name="Sugiyama A."/>
            <person name="Sun R."/>
            <person name="Suzuki Y."/>
            <person name="Takenaka M."/>
            <person name="Takezawa D."/>
            <person name="Tomogane H."/>
            <person name="Tsuzuki M."/>
            <person name="Ueda T."/>
            <person name="Umeda M."/>
            <person name="Ward J.M."/>
            <person name="Watanabe Y."/>
            <person name="Yazaki K."/>
            <person name="Yokoyama R."/>
            <person name="Yoshitake Y."/>
            <person name="Yotsui I."/>
            <person name="Zachgo S."/>
            <person name="Schmutz J."/>
        </authorList>
    </citation>
    <scope>NUCLEOTIDE SEQUENCE [LARGE SCALE GENOMIC DNA]</scope>
    <source>
        <strain evidence="4">Tak-1</strain>
    </source>
</reference>
<dbReference type="AlphaFoldDB" id="A0A2R6XTJ4"/>
<dbReference type="Gramene" id="Mp7g12730.1">
    <property type="protein sequence ID" value="Mp7g12730.1.cds"/>
    <property type="gene ID" value="Mp7g12730"/>
</dbReference>
<organism evidence="3 4">
    <name type="scientific">Marchantia polymorpha</name>
    <name type="common">Common liverwort</name>
    <name type="synonym">Marchantia aquatica</name>
    <dbReference type="NCBI Taxonomy" id="3197"/>
    <lineage>
        <taxon>Eukaryota</taxon>
        <taxon>Viridiplantae</taxon>
        <taxon>Streptophyta</taxon>
        <taxon>Embryophyta</taxon>
        <taxon>Marchantiophyta</taxon>
        <taxon>Marchantiopsida</taxon>
        <taxon>Marchantiidae</taxon>
        <taxon>Marchantiales</taxon>
        <taxon>Marchantiaceae</taxon>
        <taxon>Marchantia</taxon>
    </lineage>
</organism>
<protein>
    <recommendedName>
        <fullName evidence="5">DUF1343 domain-containing protein</fullName>
    </recommendedName>
</protein>
<dbReference type="Pfam" id="PF20732">
    <property type="entry name" value="NamZ_C"/>
    <property type="match status" value="1"/>
</dbReference>
<accession>A0A2R6XTJ4</accession>
<dbReference type="EMBL" id="KZ772675">
    <property type="protein sequence ID" value="PTQ49434.1"/>
    <property type="molecule type" value="Genomic_DNA"/>
</dbReference>